<dbReference type="SUPFAM" id="SSF88723">
    <property type="entry name" value="PIN domain-like"/>
    <property type="match status" value="1"/>
</dbReference>
<dbReference type="eggNOG" id="COG3688">
    <property type="taxonomic scope" value="Bacteria"/>
</dbReference>
<sequence length="164" mass="18940">MKTYLIDGYNLGHKIPLVVQSLEVKDFERAIELIVQTVQQRINTRQNRVIIVFDGRKGVFAHPMVPTTIEIKFARKPQEADDVIRNFLRQAPDASSITVISSDREILNTAKDLGAKSLTSEQFYKSRKHLSRSENDEFNEKPDVKDIDIDYWLEQFNKGNDEDS</sequence>
<reference evidence="2 3" key="1">
    <citation type="submission" date="2011-09" db="EMBL/GenBank/DDBJ databases">
        <title>The permanent draft genome of Caldithrix abyssi DSM 13497.</title>
        <authorList>
            <consortium name="US DOE Joint Genome Institute (JGI-PGF)"/>
            <person name="Lucas S."/>
            <person name="Han J."/>
            <person name="Lapidus A."/>
            <person name="Bruce D."/>
            <person name="Goodwin L."/>
            <person name="Pitluck S."/>
            <person name="Peters L."/>
            <person name="Kyrpides N."/>
            <person name="Mavromatis K."/>
            <person name="Ivanova N."/>
            <person name="Mikhailova N."/>
            <person name="Chertkov O."/>
            <person name="Detter J.C."/>
            <person name="Tapia R."/>
            <person name="Han C."/>
            <person name="Land M."/>
            <person name="Hauser L."/>
            <person name="Markowitz V."/>
            <person name="Cheng J.-F."/>
            <person name="Hugenholtz P."/>
            <person name="Woyke T."/>
            <person name="Wu D."/>
            <person name="Spring S."/>
            <person name="Brambilla E."/>
            <person name="Klenk H.-P."/>
            <person name="Eisen J.A."/>
        </authorList>
    </citation>
    <scope>NUCLEOTIDE SEQUENCE [LARGE SCALE GENOMIC DNA]</scope>
    <source>
        <strain evidence="2 3">DSM 13497</strain>
    </source>
</reference>
<keyword evidence="3" id="KW-1185">Reference proteome</keyword>
<dbReference type="InterPro" id="IPR029060">
    <property type="entry name" value="PIN-like_dom_sf"/>
</dbReference>
<gene>
    <name evidence="1" type="ORF">Cabys_1248</name>
    <name evidence="2" type="ORF">Calab_2435</name>
</gene>
<dbReference type="Proteomes" id="UP000004671">
    <property type="component" value="Chromosome"/>
</dbReference>
<dbReference type="InterPro" id="IPR010298">
    <property type="entry name" value="YacP-like"/>
</dbReference>
<dbReference type="RefSeq" id="WP_006929267.1">
    <property type="nucleotide sequence ID" value="NZ_CM001402.1"/>
</dbReference>
<dbReference type="KEGG" id="caby:Cabys_1248"/>
<dbReference type="EMBL" id="CP018099">
    <property type="protein sequence ID" value="APF17997.1"/>
    <property type="molecule type" value="Genomic_DNA"/>
</dbReference>
<dbReference type="STRING" id="880073.Cabys_1248"/>
<dbReference type="OrthoDB" id="9792160at2"/>
<dbReference type="HOGENOM" id="CLU_1615929_0_0_0"/>
<dbReference type="Proteomes" id="UP000183868">
    <property type="component" value="Chromosome"/>
</dbReference>
<organism evidence="2 3">
    <name type="scientific">Caldithrix abyssi DSM 13497</name>
    <dbReference type="NCBI Taxonomy" id="880073"/>
    <lineage>
        <taxon>Bacteria</taxon>
        <taxon>Pseudomonadati</taxon>
        <taxon>Calditrichota</taxon>
        <taxon>Calditrichia</taxon>
        <taxon>Calditrichales</taxon>
        <taxon>Calditrichaceae</taxon>
        <taxon>Caldithrix</taxon>
    </lineage>
</organism>
<proteinExistence type="predicted"/>
<reference evidence="1 4" key="2">
    <citation type="submission" date="2016-11" db="EMBL/GenBank/DDBJ databases">
        <title>Genomic analysis of Caldithrix abyssi and proposal of a novel bacterial phylum Caldithrichaeota.</title>
        <authorList>
            <person name="Kublanov I."/>
            <person name="Sigalova O."/>
            <person name="Gavrilov S."/>
            <person name="Lebedinsky A."/>
            <person name="Ivanova N."/>
            <person name="Daum C."/>
            <person name="Reddy T."/>
            <person name="Klenk H.P."/>
            <person name="Goker M."/>
            <person name="Reva O."/>
            <person name="Miroshnichenko M."/>
            <person name="Kyprides N."/>
            <person name="Woyke T."/>
            <person name="Gelfand M."/>
        </authorList>
    </citation>
    <scope>NUCLEOTIDE SEQUENCE [LARGE SCALE GENOMIC DNA]</scope>
    <source>
        <strain evidence="1 4">LF13</strain>
    </source>
</reference>
<evidence type="ECO:0000313" key="2">
    <source>
        <dbReference type="EMBL" id="EHO42045.1"/>
    </source>
</evidence>
<dbReference type="InParanoid" id="H1XYX4"/>
<dbReference type="PaxDb" id="880073-Calab_2435"/>
<dbReference type="Pfam" id="PF05991">
    <property type="entry name" value="NYN_YacP"/>
    <property type="match status" value="1"/>
</dbReference>
<evidence type="ECO:0000313" key="3">
    <source>
        <dbReference type="Proteomes" id="UP000004671"/>
    </source>
</evidence>
<evidence type="ECO:0000313" key="1">
    <source>
        <dbReference type="EMBL" id="APF17997.1"/>
    </source>
</evidence>
<dbReference type="AlphaFoldDB" id="H1XYX4"/>
<name>H1XYX4_CALAY</name>
<accession>H1XYX4</accession>
<protein>
    <submittedName>
        <fullName evidence="1">Putative RNA-binding protein containing a PIN domain</fullName>
    </submittedName>
</protein>
<evidence type="ECO:0000313" key="4">
    <source>
        <dbReference type="Proteomes" id="UP000183868"/>
    </source>
</evidence>
<dbReference type="EMBL" id="CM001402">
    <property type="protein sequence ID" value="EHO42045.1"/>
    <property type="molecule type" value="Genomic_DNA"/>
</dbReference>